<name>A0ABV0KIS6_9CYAN</name>
<feature type="transmembrane region" description="Helical" evidence="1">
    <location>
        <begin position="108"/>
        <end position="132"/>
    </location>
</feature>
<reference evidence="2 3" key="1">
    <citation type="submission" date="2022-04" db="EMBL/GenBank/DDBJ databases">
        <title>Positive selection, recombination, and allopatry shape intraspecific diversity of widespread and dominant cyanobacteria.</title>
        <authorList>
            <person name="Wei J."/>
            <person name="Shu W."/>
            <person name="Hu C."/>
        </authorList>
    </citation>
    <scope>NUCLEOTIDE SEQUENCE [LARGE SCALE GENOMIC DNA]</scope>
    <source>
        <strain evidence="2 3">AS-A4</strain>
    </source>
</reference>
<accession>A0ABV0KIS6</accession>
<dbReference type="Pfam" id="PF10002">
    <property type="entry name" value="DUF2243"/>
    <property type="match status" value="1"/>
</dbReference>
<dbReference type="EMBL" id="JAMPLM010000007">
    <property type="protein sequence ID" value="MEP1058921.1"/>
    <property type="molecule type" value="Genomic_DNA"/>
</dbReference>
<keyword evidence="1" id="KW-0472">Membrane</keyword>
<comment type="caution">
    <text evidence="2">The sequence shown here is derived from an EMBL/GenBank/DDBJ whole genome shotgun (WGS) entry which is preliminary data.</text>
</comment>
<organism evidence="2 3">
    <name type="scientific">Stenomitos frigidus AS-A4</name>
    <dbReference type="NCBI Taxonomy" id="2933935"/>
    <lineage>
        <taxon>Bacteria</taxon>
        <taxon>Bacillati</taxon>
        <taxon>Cyanobacteriota</taxon>
        <taxon>Cyanophyceae</taxon>
        <taxon>Leptolyngbyales</taxon>
        <taxon>Leptolyngbyaceae</taxon>
        <taxon>Stenomitos</taxon>
    </lineage>
</organism>
<proteinExistence type="predicted"/>
<feature type="transmembrane region" description="Helical" evidence="1">
    <location>
        <begin position="77"/>
        <end position="96"/>
    </location>
</feature>
<protein>
    <submittedName>
        <fullName evidence="2">DUF2243 domain-containing protein</fullName>
    </submittedName>
</protein>
<evidence type="ECO:0000313" key="2">
    <source>
        <dbReference type="EMBL" id="MEP1058921.1"/>
    </source>
</evidence>
<gene>
    <name evidence="2" type="ORF">NDI38_10780</name>
</gene>
<sequence length="177" mass="19269">MMETTNPASVSSQAQARENPLSYRPLILAGLVLGLGQGGFFDGIVFHQLLQWHHMFSSIETDMTIAGMELNTFGDGLFHLFDWLLTLVGIFLLWRAGQQAKDAWSGRVFLGALLLGAGLFNLVEGILDHHLLGIHHLKPGAHELLWDLGFLGSGVLLISIGVLLIQATMKESGTLTP</sequence>
<evidence type="ECO:0000256" key="1">
    <source>
        <dbReference type="SAM" id="Phobius"/>
    </source>
</evidence>
<keyword evidence="1" id="KW-1133">Transmembrane helix</keyword>
<dbReference type="Proteomes" id="UP001476950">
    <property type="component" value="Unassembled WGS sequence"/>
</dbReference>
<evidence type="ECO:0000313" key="3">
    <source>
        <dbReference type="Proteomes" id="UP001476950"/>
    </source>
</evidence>
<feature type="transmembrane region" description="Helical" evidence="1">
    <location>
        <begin position="144"/>
        <end position="165"/>
    </location>
</feature>
<keyword evidence="1" id="KW-0812">Transmembrane</keyword>
<dbReference type="RefSeq" id="WP_242033440.1">
    <property type="nucleotide sequence ID" value="NZ_JAMPLM010000007.1"/>
</dbReference>
<keyword evidence="3" id="KW-1185">Reference proteome</keyword>
<feature type="transmembrane region" description="Helical" evidence="1">
    <location>
        <begin position="26"/>
        <end position="46"/>
    </location>
</feature>
<dbReference type="InterPro" id="IPR018719">
    <property type="entry name" value="DUF2243_membrane"/>
</dbReference>